<dbReference type="PANTHER" id="PTHR30329:SF21">
    <property type="entry name" value="LIPOPROTEIN YIAD-RELATED"/>
    <property type="match status" value="1"/>
</dbReference>
<dbReference type="InterPro" id="IPR050330">
    <property type="entry name" value="Bact_OuterMem_StrucFunc"/>
</dbReference>
<comment type="caution">
    <text evidence="7">The sequence shown here is derived from an EMBL/GenBank/DDBJ whole genome shotgun (WGS) entry which is preliminary data.</text>
</comment>
<dbReference type="InterPro" id="IPR036737">
    <property type="entry name" value="OmpA-like_sf"/>
</dbReference>
<keyword evidence="2 4" id="KW-0472">Membrane</keyword>
<evidence type="ECO:0000313" key="7">
    <source>
        <dbReference type="EMBL" id="MCL2916614.1"/>
    </source>
</evidence>
<dbReference type="EMBL" id="JAKIKT010000019">
    <property type="protein sequence ID" value="MCL2916614.1"/>
    <property type="molecule type" value="Genomic_DNA"/>
</dbReference>
<dbReference type="CDD" id="cd07185">
    <property type="entry name" value="OmpA_C-like"/>
    <property type="match status" value="1"/>
</dbReference>
<dbReference type="InterPro" id="IPR006665">
    <property type="entry name" value="OmpA-like"/>
</dbReference>
<feature type="domain" description="OmpA-like" evidence="6">
    <location>
        <begin position="64"/>
        <end position="183"/>
    </location>
</feature>
<evidence type="ECO:0000259" key="6">
    <source>
        <dbReference type="PROSITE" id="PS51123"/>
    </source>
</evidence>
<dbReference type="Gene3D" id="3.30.1330.60">
    <property type="entry name" value="OmpA-like domain"/>
    <property type="match status" value="1"/>
</dbReference>
<dbReference type="InterPro" id="IPR006664">
    <property type="entry name" value="OMP_bac"/>
</dbReference>
<feature type="chain" id="PRO_5046466988" evidence="5">
    <location>
        <begin position="21"/>
        <end position="201"/>
    </location>
</feature>
<dbReference type="PANTHER" id="PTHR30329">
    <property type="entry name" value="STATOR ELEMENT OF FLAGELLAR MOTOR COMPLEX"/>
    <property type="match status" value="1"/>
</dbReference>
<dbReference type="PROSITE" id="PS51123">
    <property type="entry name" value="OMPA_2"/>
    <property type="match status" value="1"/>
</dbReference>
<evidence type="ECO:0000256" key="5">
    <source>
        <dbReference type="SAM" id="SignalP"/>
    </source>
</evidence>
<evidence type="ECO:0000256" key="1">
    <source>
        <dbReference type="ARBA" id="ARBA00004442"/>
    </source>
</evidence>
<reference evidence="7 8" key="1">
    <citation type="submission" date="2022-01" db="EMBL/GenBank/DDBJ databases">
        <title>Whole genome-based taxonomy of the Shewanellaceae.</title>
        <authorList>
            <person name="Martin-Rodriguez A.J."/>
        </authorList>
    </citation>
    <scope>NUCLEOTIDE SEQUENCE [LARGE SCALE GENOMIC DNA]</scope>
    <source>
        <strain evidence="7 8">DSM 21332</strain>
    </source>
</reference>
<keyword evidence="8" id="KW-1185">Reference proteome</keyword>
<protein>
    <submittedName>
        <fullName evidence="7">OmpA family protein</fullName>
    </submittedName>
</protein>
<dbReference type="Pfam" id="PF00691">
    <property type="entry name" value="OmpA"/>
    <property type="match status" value="1"/>
</dbReference>
<gene>
    <name evidence="7" type="ORF">L2725_23035</name>
</gene>
<evidence type="ECO:0000256" key="2">
    <source>
        <dbReference type="ARBA" id="ARBA00023136"/>
    </source>
</evidence>
<dbReference type="Proteomes" id="UP001202831">
    <property type="component" value="Unassembled WGS sequence"/>
</dbReference>
<evidence type="ECO:0000313" key="8">
    <source>
        <dbReference type="Proteomes" id="UP001202831"/>
    </source>
</evidence>
<evidence type="ECO:0000256" key="4">
    <source>
        <dbReference type="PROSITE-ProRule" id="PRU00473"/>
    </source>
</evidence>
<keyword evidence="3" id="KW-0998">Cell outer membrane</keyword>
<dbReference type="PROSITE" id="PS51257">
    <property type="entry name" value="PROKAR_LIPOPROTEIN"/>
    <property type="match status" value="1"/>
</dbReference>
<keyword evidence="5" id="KW-0732">Signal</keyword>
<accession>A0ABT0NDT4</accession>
<sequence length="201" mass="22745">MKPLSIAVMALLLSACSSNIITMDTPTAQVKDLRDFDRDGVIEARERCDETLEGANINNYGCGQIKPINERRELKVLFANDSYYLDPKYYGQVEELAEFMRQYPNTKVTIEGHCSKVGSYEHNLDLSQNRANAITALLAERFGISPSRLTAIGYSFDRPVDPTHTPQAHERNRRVIAEVVGEDTTADMKWNIYTVDDSHRL</sequence>
<name>A0ABT0NDT4_9GAMM</name>
<proteinExistence type="predicted"/>
<dbReference type="SUPFAM" id="SSF103088">
    <property type="entry name" value="OmpA-like"/>
    <property type="match status" value="1"/>
</dbReference>
<dbReference type="RefSeq" id="WP_249251123.1">
    <property type="nucleotide sequence ID" value="NZ_JAKIKT010000019.1"/>
</dbReference>
<organism evidence="7 8">
    <name type="scientific">Shewanella corallii</name>
    <dbReference type="NCBI Taxonomy" id="560080"/>
    <lineage>
        <taxon>Bacteria</taxon>
        <taxon>Pseudomonadati</taxon>
        <taxon>Pseudomonadota</taxon>
        <taxon>Gammaproteobacteria</taxon>
        <taxon>Alteromonadales</taxon>
        <taxon>Shewanellaceae</taxon>
        <taxon>Shewanella</taxon>
    </lineage>
</organism>
<feature type="signal peptide" evidence="5">
    <location>
        <begin position="1"/>
        <end position="20"/>
    </location>
</feature>
<dbReference type="PRINTS" id="PR01021">
    <property type="entry name" value="OMPADOMAIN"/>
</dbReference>
<evidence type="ECO:0000256" key="3">
    <source>
        <dbReference type="ARBA" id="ARBA00023237"/>
    </source>
</evidence>
<comment type="subcellular location">
    <subcellularLocation>
        <location evidence="1">Cell outer membrane</location>
    </subcellularLocation>
</comment>